<feature type="non-terminal residue" evidence="3">
    <location>
        <position position="1"/>
    </location>
</feature>
<dbReference type="GO" id="GO:0005739">
    <property type="term" value="C:mitochondrion"/>
    <property type="evidence" value="ECO:0007669"/>
    <property type="project" value="TreeGrafter"/>
</dbReference>
<dbReference type="Gene3D" id="3.30.559.10">
    <property type="entry name" value="Chloramphenicol acetyltransferase-like domain"/>
    <property type="match status" value="1"/>
</dbReference>
<evidence type="ECO:0000256" key="1">
    <source>
        <dbReference type="SAM" id="MobiDB-lite"/>
    </source>
</evidence>
<feature type="domain" description="2-oxoacid dehydrogenase acyltransferase catalytic" evidence="2">
    <location>
        <begin position="1"/>
        <end position="64"/>
    </location>
</feature>
<sequence>VIAKRLLESKLNTPHLYLSSDVILDPLLAFRNVLKEQHNVKVSINDIIIKAVALALRNVPEANEAHGDPGNAGGNAQHWSRNKRRGER</sequence>
<dbReference type="OrthoDB" id="537444at2759"/>
<protein>
    <recommendedName>
        <fullName evidence="2">2-oxoacid dehydrogenase acyltransferase catalytic domain-containing protein</fullName>
    </recommendedName>
</protein>
<dbReference type="AlphaFoldDB" id="A0A843VY79"/>
<name>A0A843VY79_COLES</name>
<dbReference type="PANTHER" id="PTHR23151">
    <property type="entry name" value="DIHYDROLIPOAMIDE ACETYL/SUCCINYL-TRANSFERASE-RELATED"/>
    <property type="match status" value="1"/>
</dbReference>
<dbReference type="Pfam" id="PF00198">
    <property type="entry name" value="2-oxoacid_dh"/>
    <property type="match status" value="1"/>
</dbReference>
<dbReference type="GO" id="GO:0016746">
    <property type="term" value="F:acyltransferase activity"/>
    <property type="evidence" value="ECO:0007669"/>
    <property type="project" value="InterPro"/>
</dbReference>
<dbReference type="PANTHER" id="PTHR23151:SF90">
    <property type="entry name" value="DIHYDROLIPOYLLYSINE-RESIDUE ACETYLTRANSFERASE COMPONENT OF PYRUVATE DEHYDROGENASE COMPLEX, MITOCHONDRIAL-RELATED"/>
    <property type="match status" value="1"/>
</dbReference>
<proteinExistence type="predicted"/>
<dbReference type="InterPro" id="IPR045257">
    <property type="entry name" value="E2/Pdx1"/>
</dbReference>
<evidence type="ECO:0000313" key="3">
    <source>
        <dbReference type="EMBL" id="MQL97844.1"/>
    </source>
</evidence>
<dbReference type="InterPro" id="IPR023213">
    <property type="entry name" value="CAT-like_dom_sf"/>
</dbReference>
<feature type="region of interest" description="Disordered" evidence="1">
    <location>
        <begin position="62"/>
        <end position="88"/>
    </location>
</feature>
<dbReference type="SUPFAM" id="SSF52777">
    <property type="entry name" value="CoA-dependent acyltransferases"/>
    <property type="match status" value="1"/>
</dbReference>
<dbReference type="InterPro" id="IPR001078">
    <property type="entry name" value="2-oxoacid_DH_actylTfrase"/>
</dbReference>
<evidence type="ECO:0000259" key="2">
    <source>
        <dbReference type="Pfam" id="PF00198"/>
    </source>
</evidence>
<accession>A0A843VY79</accession>
<dbReference type="GO" id="GO:0006086">
    <property type="term" value="P:pyruvate decarboxylation to acetyl-CoA"/>
    <property type="evidence" value="ECO:0007669"/>
    <property type="project" value="InterPro"/>
</dbReference>
<evidence type="ECO:0000313" key="4">
    <source>
        <dbReference type="Proteomes" id="UP000652761"/>
    </source>
</evidence>
<keyword evidence="4" id="KW-1185">Reference proteome</keyword>
<reference evidence="3" key="1">
    <citation type="submission" date="2017-07" db="EMBL/GenBank/DDBJ databases">
        <title>Taro Niue Genome Assembly and Annotation.</title>
        <authorList>
            <person name="Atibalentja N."/>
            <person name="Keating K."/>
            <person name="Fields C.J."/>
        </authorList>
    </citation>
    <scope>NUCLEOTIDE SEQUENCE</scope>
    <source>
        <strain evidence="3">Niue_2</strain>
        <tissue evidence="3">Leaf</tissue>
    </source>
</reference>
<gene>
    <name evidence="3" type="ORF">Taro_030542</name>
</gene>
<dbReference type="Proteomes" id="UP000652761">
    <property type="component" value="Unassembled WGS sequence"/>
</dbReference>
<comment type="caution">
    <text evidence="3">The sequence shown here is derived from an EMBL/GenBank/DDBJ whole genome shotgun (WGS) entry which is preliminary data.</text>
</comment>
<dbReference type="EMBL" id="NMUH01002107">
    <property type="protein sequence ID" value="MQL97844.1"/>
    <property type="molecule type" value="Genomic_DNA"/>
</dbReference>
<dbReference type="GO" id="GO:0045254">
    <property type="term" value="C:pyruvate dehydrogenase complex"/>
    <property type="evidence" value="ECO:0007669"/>
    <property type="project" value="InterPro"/>
</dbReference>
<organism evidence="3 4">
    <name type="scientific">Colocasia esculenta</name>
    <name type="common">Wild taro</name>
    <name type="synonym">Arum esculentum</name>
    <dbReference type="NCBI Taxonomy" id="4460"/>
    <lineage>
        <taxon>Eukaryota</taxon>
        <taxon>Viridiplantae</taxon>
        <taxon>Streptophyta</taxon>
        <taxon>Embryophyta</taxon>
        <taxon>Tracheophyta</taxon>
        <taxon>Spermatophyta</taxon>
        <taxon>Magnoliopsida</taxon>
        <taxon>Liliopsida</taxon>
        <taxon>Araceae</taxon>
        <taxon>Aroideae</taxon>
        <taxon>Colocasieae</taxon>
        <taxon>Colocasia</taxon>
    </lineage>
</organism>